<gene>
    <name evidence="2" type="ORF">Q0590_13765</name>
</gene>
<feature type="transmembrane region" description="Helical" evidence="1">
    <location>
        <begin position="307"/>
        <end position="324"/>
    </location>
</feature>
<organism evidence="2 3">
    <name type="scientific">Rhodocytophaga aerolata</name>
    <dbReference type="NCBI Taxonomy" id="455078"/>
    <lineage>
        <taxon>Bacteria</taxon>
        <taxon>Pseudomonadati</taxon>
        <taxon>Bacteroidota</taxon>
        <taxon>Cytophagia</taxon>
        <taxon>Cytophagales</taxon>
        <taxon>Rhodocytophagaceae</taxon>
        <taxon>Rhodocytophaga</taxon>
    </lineage>
</organism>
<dbReference type="EMBL" id="JAUKPO010000006">
    <property type="protein sequence ID" value="MDO1447330.1"/>
    <property type="molecule type" value="Genomic_DNA"/>
</dbReference>
<feature type="transmembrane region" description="Helical" evidence="1">
    <location>
        <begin position="365"/>
        <end position="387"/>
    </location>
</feature>
<keyword evidence="1" id="KW-0472">Membrane</keyword>
<protein>
    <recommendedName>
        <fullName evidence="4">Glycosyltransferase RgtA/B/C/D-like domain-containing protein</fullName>
    </recommendedName>
</protein>
<comment type="caution">
    <text evidence="2">The sequence shown here is derived from an EMBL/GenBank/DDBJ whole genome shotgun (WGS) entry which is preliminary data.</text>
</comment>
<proteinExistence type="predicted"/>
<name>A0ABT8R5F9_9BACT</name>
<feature type="transmembrane region" description="Helical" evidence="1">
    <location>
        <begin position="283"/>
        <end position="301"/>
    </location>
</feature>
<feature type="transmembrane region" description="Helical" evidence="1">
    <location>
        <begin position="333"/>
        <end position="350"/>
    </location>
</feature>
<keyword evidence="3" id="KW-1185">Reference proteome</keyword>
<feature type="transmembrane region" description="Helical" evidence="1">
    <location>
        <begin position="80"/>
        <end position="101"/>
    </location>
</feature>
<feature type="transmembrane region" description="Helical" evidence="1">
    <location>
        <begin position="161"/>
        <end position="187"/>
    </location>
</feature>
<accession>A0ABT8R5F9</accession>
<dbReference type="RefSeq" id="WP_302038130.1">
    <property type="nucleotide sequence ID" value="NZ_JAUKPO010000006.1"/>
</dbReference>
<evidence type="ECO:0008006" key="4">
    <source>
        <dbReference type="Google" id="ProtNLM"/>
    </source>
</evidence>
<keyword evidence="1" id="KW-0812">Transmembrane</keyword>
<feature type="transmembrane region" description="Helical" evidence="1">
    <location>
        <begin position="7"/>
        <end position="26"/>
    </location>
</feature>
<reference evidence="2" key="1">
    <citation type="submission" date="2023-07" db="EMBL/GenBank/DDBJ databases">
        <title>The genome sequence of Rhodocytophaga aerolata KACC 12507.</title>
        <authorList>
            <person name="Zhang X."/>
        </authorList>
    </citation>
    <scope>NUCLEOTIDE SEQUENCE</scope>
    <source>
        <strain evidence="2">KACC 12507</strain>
    </source>
</reference>
<evidence type="ECO:0000313" key="3">
    <source>
        <dbReference type="Proteomes" id="UP001168528"/>
    </source>
</evidence>
<evidence type="ECO:0000313" key="2">
    <source>
        <dbReference type="EMBL" id="MDO1447330.1"/>
    </source>
</evidence>
<dbReference type="Proteomes" id="UP001168528">
    <property type="component" value="Unassembled WGS sequence"/>
</dbReference>
<sequence length="529" mass="61670">MHNKFPKFWLWVIISLGLFLRTFHYLQNRSLYTDEAYLANNLLTRSFLELTQPLDASQHAPILFLFVVKLLMNFLGTSEYVLRLFSFVAGISAFITFFYLLKKYKVITASGIVAGLSIFAFAFPLIYYSSELKQYSVETLCTIICYLLYNRYDRSSSLKDLVVYSLAGATIVWFSYSSIFILASIGITSTIHHLIKKNWPGVFISAIIYGSWAISFFVNYLAIIQPNSLTDAYLVDTWKTAYMPIGIRSVSDIKWFVNSLTAVFDFPLGLNWSFLTGLLHPRLAFSFIGLIFMLIGLYGWFKTNREQLLITCLPILLTLMASSLEKYPFTERFLLFLAPNFILLLAAGVSTTESYIIQHRYKKKWIYIAIVILLFPMCTTAVTDVIHHQKFGGWKRREMKEVITYLGNSKQPTDYIFLYHTASAFDYYYRIYKLDWPYYTILDKEFTKADIQQKLKQHNADTFWVVIPGTMRTDINTLPYDVLNDKEIFLRFFNDNFKRIKDFKTTNIYTIQYKLNNISQVNSLSRDTE</sequence>
<keyword evidence="1" id="KW-1133">Transmembrane helix</keyword>
<evidence type="ECO:0000256" key="1">
    <source>
        <dbReference type="SAM" id="Phobius"/>
    </source>
</evidence>
<feature type="transmembrane region" description="Helical" evidence="1">
    <location>
        <begin position="199"/>
        <end position="222"/>
    </location>
</feature>
<feature type="transmembrane region" description="Helical" evidence="1">
    <location>
        <begin position="106"/>
        <end position="126"/>
    </location>
</feature>